<accession>A0A833W9Y0</accession>
<keyword evidence="3" id="KW-1185">Reference proteome</keyword>
<evidence type="ECO:0000313" key="2">
    <source>
        <dbReference type="EMBL" id="KAF4035043.1"/>
    </source>
</evidence>
<dbReference type="AlphaFoldDB" id="A0A833W9Y0"/>
<dbReference type="EMBL" id="WSZM01000331">
    <property type="protein sequence ID" value="KAF4035043.1"/>
    <property type="molecule type" value="Genomic_DNA"/>
</dbReference>
<name>A0A833W9Y0_PHYIN</name>
<evidence type="ECO:0000256" key="1">
    <source>
        <dbReference type="SAM" id="MobiDB-lite"/>
    </source>
</evidence>
<organism evidence="2 3">
    <name type="scientific">Phytophthora infestans</name>
    <name type="common">Potato late blight agent</name>
    <name type="synonym">Botrytis infestans</name>
    <dbReference type="NCBI Taxonomy" id="4787"/>
    <lineage>
        <taxon>Eukaryota</taxon>
        <taxon>Sar</taxon>
        <taxon>Stramenopiles</taxon>
        <taxon>Oomycota</taxon>
        <taxon>Peronosporomycetes</taxon>
        <taxon>Peronosporales</taxon>
        <taxon>Peronosporaceae</taxon>
        <taxon>Phytophthora</taxon>
    </lineage>
</organism>
<evidence type="ECO:0000313" key="3">
    <source>
        <dbReference type="Proteomes" id="UP000602510"/>
    </source>
</evidence>
<feature type="region of interest" description="Disordered" evidence="1">
    <location>
        <begin position="25"/>
        <end position="54"/>
    </location>
</feature>
<reference evidence="2" key="1">
    <citation type="submission" date="2020-04" db="EMBL/GenBank/DDBJ databases">
        <title>Hybrid Assembly of Korean Phytophthora infestans isolates.</title>
        <authorList>
            <person name="Prokchorchik M."/>
            <person name="Lee Y."/>
            <person name="Seo J."/>
            <person name="Cho J.-H."/>
            <person name="Park Y.-E."/>
            <person name="Jang D.-C."/>
            <person name="Im J.-S."/>
            <person name="Choi J.-G."/>
            <person name="Park H.-J."/>
            <person name="Lee G.-B."/>
            <person name="Lee Y.-G."/>
            <person name="Hong S.-Y."/>
            <person name="Cho K."/>
            <person name="Sohn K.H."/>
        </authorList>
    </citation>
    <scope>NUCLEOTIDE SEQUENCE</scope>
    <source>
        <strain evidence="2">KR_1_A1</strain>
    </source>
</reference>
<protein>
    <submittedName>
        <fullName evidence="2">Uncharacterized protein</fullName>
    </submittedName>
</protein>
<gene>
    <name evidence="2" type="ORF">GN244_ATG12809</name>
</gene>
<dbReference type="Proteomes" id="UP000602510">
    <property type="component" value="Unassembled WGS sequence"/>
</dbReference>
<comment type="caution">
    <text evidence="2">The sequence shown here is derived from an EMBL/GenBank/DDBJ whole genome shotgun (WGS) entry which is preliminary data.</text>
</comment>
<proteinExistence type="predicted"/>
<sequence length="354" mass="40320">MAEATRSDIIEFLEVLDDDAGLLKPEPDAVAKHRPVKKPAASKPARKRKHKPGYSTELLHRRKAEARELSRQIPILEEWLERIRRPRTNGEGRQLQTQEQNHINKKLKAVQQDHVKLGKDLSTVIQDQSALSERGFVFASIPTARTALSRPDNSHALVELLAQSVPQLYSLSETVFSNKNMPSFGCSMEPSVDESRGETIELVARTPVKNSMKQVSDVMWRDINSLSNLPDKSYRYMNKRGAHAVAKSFNLTIRCPSGTTAAHGLQYLHKFEENDRIVHVRLSKLLLPTEGLQLCGHAWTVTSKATAQECEVRFFFQLFVERQEGFSAAEKDIKFIQEDVLSTWAMKLRSHWQW</sequence>